<comment type="subcellular location">
    <subcellularLocation>
        <location evidence="1">Cytoplasm</location>
    </subcellularLocation>
</comment>
<dbReference type="InterPro" id="IPR036291">
    <property type="entry name" value="NAD(P)-bd_dom_sf"/>
</dbReference>
<dbReference type="EMBL" id="CAXAMM010012581">
    <property type="protein sequence ID" value="CAK9029318.1"/>
    <property type="molecule type" value="Genomic_DNA"/>
</dbReference>
<accession>A0ABP0KRG2</accession>
<comment type="caution">
    <text evidence="7">The sequence shown here is derived from an EMBL/GenBank/DDBJ whole genome shotgun (WGS) entry which is preliminary data.</text>
</comment>
<dbReference type="SUPFAM" id="SSF52283">
    <property type="entry name" value="Formate/glycerate dehydrogenase catalytic domain-like"/>
    <property type="match status" value="1"/>
</dbReference>
<dbReference type="InterPro" id="IPR006139">
    <property type="entry name" value="D-isomer_2_OHA_DH_cat_dom"/>
</dbReference>
<dbReference type="PANTHER" id="PTHR21145:SF12">
    <property type="entry name" value="CHORISMATE MUTASE"/>
    <property type="match status" value="1"/>
</dbReference>
<evidence type="ECO:0000256" key="2">
    <source>
        <dbReference type="ARBA" id="ARBA00012404"/>
    </source>
</evidence>
<dbReference type="SUPFAM" id="SSF51735">
    <property type="entry name" value="NAD(P)-binding Rossmann-fold domains"/>
    <property type="match status" value="1"/>
</dbReference>
<dbReference type="Gene3D" id="3.40.50.720">
    <property type="entry name" value="NAD(P)-binding Rossmann-like Domain"/>
    <property type="match status" value="2"/>
</dbReference>
<keyword evidence="3" id="KW-0963">Cytoplasm</keyword>
<dbReference type="Gene3D" id="1.10.590.10">
    <property type="entry name" value="Chorismate mutase, AroQ class superfamily, eukaryotic"/>
    <property type="match status" value="1"/>
</dbReference>
<gene>
    <name evidence="7" type="ORF">SCF082_LOCUS18736</name>
</gene>
<sequence length="695" mass="76022">MAGEAGKQRTVLLATEKAFAAGAVTKIESVVKAANYTLKKLENYKGKDDLLAAVEGADAMIIRSDIVDAAVLEKANQLKIVVRAGAGYDNIDLKACESKGVVAMNTPGQNANAVAELVFGMMIVSARNNFDGTSGFELVNREIAFYGFGAVARAVHKLAQGFGMKSFAYDPYIPADKIKEMGAEPVSSVAGLFEHQYVSLHVPLTDETKASINKALLSKMPKGGTLINTARVEVVHEADMLEVLSTRSDFCYLCDVAPKDIEPFKAAVGDKFGKRLIFTKKKMGAQTAEANDNAGVAAANQIVGFFEKGFEARHLEVSLADGCLEGSEKDLCISALSMLGSRRGRQQAASTLQEAVSQTTAQATRKSLAGTAKIYLALALDSQGQDLADGAEQALDLNNIRSVLQRMEDSIIFSLIERSQYRVNSAVYEPNHKPLGGFKLHELRSAGSNGCLGDWFIYQTECLHSQVRRYEHPTEYPFFGPLPEPSLGKNPGEVEKPVLATVPPTALVNQKLLEIYRTKMIPSLCEPGDDGNYGSTAVQDVHVVQTMATRIYYGLFVAESKFRSEREKATAMIKANDTDGLTAFITKPDVEKKNVQRVILKAKAFSQNIALDKPEESGPAMYKVNPEFIGLRSRMFCDKRRHHKHHGAGTLFEEYIMPLTKEVEVAYLLARLDEPQREVSAQDETDVDWVNPARK</sequence>
<dbReference type="InterPro" id="IPR036263">
    <property type="entry name" value="Chorismate_II_sf"/>
</dbReference>
<reference evidence="7 8" key="1">
    <citation type="submission" date="2024-02" db="EMBL/GenBank/DDBJ databases">
        <authorList>
            <person name="Chen Y."/>
            <person name="Shah S."/>
            <person name="Dougan E. K."/>
            <person name="Thang M."/>
            <person name="Chan C."/>
        </authorList>
    </citation>
    <scope>NUCLEOTIDE SEQUENCE [LARGE SCALE GENOMIC DNA]</scope>
</reference>
<evidence type="ECO:0000259" key="6">
    <source>
        <dbReference type="Pfam" id="PF02826"/>
    </source>
</evidence>
<dbReference type="EC" id="5.4.99.5" evidence="2"/>
<dbReference type="NCBIfam" id="TIGR01802">
    <property type="entry name" value="CM_pl-yst"/>
    <property type="match status" value="1"/>
</dbReference>
<evidence type="ECO:0000313" key="8">
    <source>
        <dbReference type="Proteomes" id="UP001642464"/>
    </source>
</evidence>
<dbReference type="PROSITE" id="PS51169">
    <property type="entry name" value="CHORISMATE_MUT_3"/>
    <property type="match status" value="1"/>
</dbReference>
<feature type="domain" description="D-isomer specific 2-hydroxyacid dehydrogenase catalytic" evidence="5">
    <location>
        <begin position="44"/>
        <end position="308"/>
    </location>
</feature>
<keyword evidence="4" id="KW-0413">Isomerase</keyword>
<name>A0ABP0KRG2_9DINO</name>
<dbReference type="SUPFAM" id="SSF48600">
    <property type="entry name" value="Chorismate mutase II"/>
    <property type="match status" value="1"/>
</dbReference>
<dbReference type="Pfam" id="PF00389">
    <property type="entry name" value="2-Hacid_dh"/>
    <property type="match status" value="1"/>
</dbReference>
<feature type="domain" description="D-isomer specific 2-hydroxyacid dehydrogenase NAD-binding" evidence="6">
    <location>
        <begin position="131"/>
        <end position="259"/>
    </location>
</feature>
<evidence type="ECO:0000313" key="7">
    <source>
        <dbReference type="EMBL" id="CAK9029318.1"/>
    </source>
</evidence>
<organism evidence="7 8">
    <name type="scientific">Durusdinium trenchii</name>
    <dbReference type="NCBI Taxonomy" id="1381693"/>
    <lineage>
        <taxon>Eukaryota</taxon>
        <taxon>Sar</taxon>
        <taxon>Alveolata</taxon>
        <taxon>Dinophyceae</taxon>
        <taxon>Suessiales</taxon>
        <taxon>Symbiodiniaceae</taxon>
        <taxon>Durusdinium</taxon>
    </lineage>
</organism>
<evidence type="ECO:0000256" key="3">
    <source>
        <dbReference type="ARBA" id="ARBA00022490"/>
    </source>
</evidence>
<protein>
    <recommendedName>
        <fullName evidence="2">chorismate mutase</fullName>
        <ecNumber evidence="2">5.4.99.5</ecNumber>
    </recommendedName>
</protein>
<keyword evidence="8" id="KW-1185">Reference proteome</keyword>
<dbReference type="InterPro" id="IPR006140">
    <property type="entry name" value="D-isomer_DH_NAD-bd"/>
</dbReference>
<proteinExistence type="predicted"/>
<evidence type="ECO:0000259" key="5">
    <source>
        <dbReference type="Pfam" id="PF00389"/>
    </source>
</evidence>
<dbReference type="InterPro" id="IPR037039">
    <property type="entry name" value="CM_AroQ_sf_eucaryotic"/>
</dbReference>
<dbReference type="Pfam" id="PF02826">
    <property type="entry name" value="2-Hacid_dh_C"/>
    <property type="match status" value="1"/>
</dbReference>
<evidence type="ECO:0000256" key="1">
    <source>
        <dbReference type="ARBA" id="ARBA00004496"/>
    </source>
</evidence>
<dbReference type="Proteomes" id="UP001642464">
    <property type="component" value="Unassembled WGS sequence"/>
</dbReference>
<dbReference type="PANTHER" id="PTHR21145">
    <property type="entry name" value="CHORISMATE MUTASE"/>
    <property type="match status" value="1"/>
</dbReference>
<evidence type="ECO:0000256" key="4">
    <source>
        <dbReference type="ARBA" id="ARBA00023235"/>
    </source>
</evidence>
<dbReference type="InterPro" id="IPR008238">
    <property type="entry name" value="Chorismate_mutase_AroQ_euk"/>
</dbReference>